<feature type="domain" description="HTH marR-type" evidence="1">
    <location>
        <begin position="1"/>
        <end position="61"/>
    </location>
</feature>
<evidence type="ECO:0000313" key="3">
    <source>
        <dbReference type="Proteomes" id="UP000078368"/>
    </source>
</evidence>
<dbReference type="SUPFAM" id="SSF46785">
    <property type="entry name" value="Winged helix' DNA-binding domain"/>
    <property type="match status" value="1"/>
</dbReference>
<evidence type="ECO:0000313" key="2">
    <source>
        <dbReference type="EMBL" id="OAP86261.1"/>
    </source>
</evidence>
<dbReference type="Gene3D" id="1.10.10.10">
    <property type="entry name" value="Winged helix-like DNA-binding domain superfamily/Winged helix DNA-binding domain"/>
    <property type="match status" value="1"/>
</dbReference>
<keyword evidence="3" id="KW-1185">Reference proteome</keyword>
<reference evidence="2 3" key="1">
    <citation type="submission" date="2016-04" db="EMBL/GenBank/DDBJ databases">
        <title>Peptidophaga gingivicola gen. nov., sp. nov., isolated from human subgingival plaque.</title>
        <authorList>
            <person name="Beall C.J."/>
            <person name="Mokrzan E.M."/>
            <person name="Griffen A.L."/>
            <person name="Leys E.J."/>
        </authorList>
    </citation>
    <scope>NUCLEOTIDE SEQUENCE [LARGE SCALE GENOMIC DNA]</scope>
    <source>
        <strain evidence="2 3">BA112</strain>
    </source>
</reference>
<dbReference type="RefSeq" id="WP_064231110.1">
    <property type="nucleotide sequence ID" value="NZ_LVZK01000001.1"/>
</dbReference>
<dbReference type="STRING" id="1823756.A4H34_03575"/>
<accession>A0A179B564</accession>
<dbReference type="InterPro" id="IPR000835">
    <property type="entry name" value="HTH_MarR-typ"/>
</dbReference>
<evidence type="ECO:0000259" key="1">
    <source>
        <dbReference type="PROSITE" id="PS50995"/>
    </source>
</evidence>
<dbReference type="GO" id="GO:0003700">
    <property type="term" value="F:DNA-binding transcription factor activity"/>
    <property type="evidence" value="ECO:0007669"/>
    <property type="project" value="InterPro"/>
</dbReference>
<gene>
    <name evidence="2" type="ORF">A4H34_03575</name>
</gene>
<dbReference type="InterPro" id="IPR036390">
    <property type="entry name" value="WH_DNA-bd_sf"/>
</dbReference>
<name>A0A179B564_9ACTO</name>
<dbReference type="PROSITE" id="PS50995">
    <property type="entry name" value="HTH_MARR_2"/>
    <property type="match status" value="1"/>
</dbReference>
<sequence length="71" mass="8131">MVASRPDPEDGRAKMLKISQLGSQLLNRLHAKLAPEREEFFAALSPSEYSTLCSLLERVYRERQAQTPSRR</sequence>
<dbReference type="OrthoDB" id="122135at2"/>
<organism evidence="2 3">
    <name type="scientific">Peptidiphaga gingivicola</name>
    <dbReference type="NCBI Taxonomy" id="2741497"/>
    <lineage>
        <taxon>Bacteria</taxon>
        <taxon>Bacillati</taxon>
        <taxon>Actinomycetota</taxon>
        <taxon>Actinomycetes</taxon>
        <taxon>Actinomycetales</taxon>
        <taxon>Actinomycetaceae</taxon>
        <taxon>Peptidiphaga</taxon>
    </lineage>
</organism>
<dbReference type="AlphaFoldDB" id="A0A179B564"/>
<dbReference type="InterPro" id="IPR036388">
    <property type="entry name" value="WH-like_DNA-bd_sf"/>
</dbReference>
<proteinExistence type="predicted"/>
<dbReference type="EMBL" id="LVZK01000001">
    <property type="protein sequence ID" value="OAP86261.1"/>
    <property type="molecule type" value="Genomic_DNA"/>
</dbReference>
<dbReference type="Proteomes" id="UP000078368">
    <property type="component" value="Unassembled WGS sequence"/>
</dbReference>
<comment type="caution">
    <text evidence="2">The sequence shown here is derived from an EMBL/GenBank/DDBJ whole genome shotgun (WGS) entry which is preliminary data.</text>
</comment>
<protein>
    <recommendedName>
        <fullName evidence="1">HTH marR-type domain-containing protein</fullName>
    </recommendedName>
</protein>